<organism evidence="1">
    <name type="scientific">Arundo donax</name>
    <name type="common">Giant reed</name>
    <name type="synonym">Donax arundinaceus</name>
    <dbReference type="NCBI Taxonomy" id="35708"/>
    <lineage>
        <taxon>Eukaryota</taxon>
        <taxon>Viridiplantae</taxon>
        <taxon>Streptophyta</taxon>
        <taxon>Embryophyta</taxon>
        <taxon>Tracheophyta</taxon>
        <taxon>Spermatophyta</taxon>
        <taxon>Magnoliopsida</taxon>
        <taxon>Liliopsida</taxon>
        <taxon>Poales</taxon>
        <taxon>Poaceae</taxon>
        <taxon>PACMAD clade</taxon>
        <taxon>Arundinoideae</taxon>
        <taxon>Arundineae</taxon>
        <taxon>Arundo</taxon>
    </lineage>
</organism>
<sequence>MQQKIYLMTEDVAKLDDRTMKSNNFSIEACVSNRSSRLLILSPKKSLLHKRARCLNLLKTNYQPKIIMNSNAQELNKN</sequence>
<evidence type="ECO:0000313" key="1">
    <source>
        <dbReference type="EMBL" id="JAD25731.1"/>
    </source>
</evidence>
<name>A0A0A8YID1_ARUDO</name>
<reference evidence="1" key="1">
    <citation type="submission" date="2014-09" db="EMBL/GenBank/DDBJ databases">
        <authorList>
            <person name="Magalhaes I.L.F."/>
            <person name="Oliveira U."/>
            <person name="Santos F.R."/>
            <person name="Vidigal T.H.D.A."/>
            <person name="Brescovit A.D."/>
            <person name="Santos A.J."/>
        </authorList>
    </citation>
    <scope>NUCLEOTIDE SEQUENCE</scope>
    <source>
        <tissue evidence="1">Shoot tissue taken approximately 20 cm above the soil surface</tissue>
    </source>
</reference>
<dbReference type="AlphaFoldDB" id="A0A0A8YID1"/>
<accession>A0A0A8YID1</accession>
<dbReference type="EMBL" id="GBRH01272164">
    <property type="protein sequence ID" value="JAD25731.1"/>
    <property type="molecule type" value="Transcribed_RNA"/>
</dbReference>
<reference evidence="1" key="2">
    <citation type="journal article" date="2015" name="Data Brief">
        <title>Shoot transcriptome of the giant reed, Arundo donax.</title>
        <authorList>
            <person name="Barrero R.A."/>
            <person name="Guerrero F.D."/>
            <person name="Moolhuijzen P."/>
            <person name="Goolsby J.A."/>
            <person name="Tidwell J."/>
            <person name="Bellgard S.E."/>
            <person name="Bellgard M.I."/>
        </authorList>
    </citation>
    <scope>NUCLEOTIDE SEQUENCE</scope>
    <source>
        <tissue evidence="1">Shoot tissue taken approximately 20 cm above the soil surface</tissue>
    </source>
</reference>
<proteinExistence type="predicted"/>
<protein>
    <submittedName>
        <fullName evidence="1">Uncharacterized protein</fullName>
    </submittedName>
</protein>